<evidence type="ECO:0000313" key="2">
    <source>
        <dbReference type="EMBL" id="PRQ05728.1"/>
    </source>
</evidence>
<dbReference type="SUPFAM" id="SSF48452">
    <property type="entry name" value="TPR-like"/>
    <property type="match status" value="1"/>
</dbReference>
<proteinExistence type="predicted"/>
<dbReference type="Proteomes" id="UP000238823">
    <property type="component" value="Unassembled WGS sequence"/>
</dbReference>
<feature type="transmembrane region" description="Helical" evidence="1">
    <location>
        <begin position="47"/>
        <end position="69"/>
    </location>
</feature>
<dbReference type="InterPro" id="IPR019734">
    <property type="entry name" value="TPR_rpt"/>
</dbReference>
<dbReference type="RefSeq" id="WP_106091331.1">
    <property type="nucleotide sequence ID" value="NZ_PVNL01000089.1"/>
</dbReference>
<name>A0A2S9YKY9_9BACT</name>
<comment type="caution">
    <text evidence="2">The sequence shown here is derived from an EMBL/GenBank/DDBJ whole genome shotgun (WGS) entry which is preliminary data.</text>
</comment>
<reference evidence="2 3" key="1">
    <citation type="submission" date="2018-03" db="EMBL/GenBank/DDBJ databases">
        <title>Draft Genome Sequences of the Obligatory Marine Myxobacteria Enhygromyxa salina SWB007.</title>
        <authorList>
            <person name="Poehlein A."/>
            <person name="Moghaddam J.A."/>
            <person name="Harms H."/>
            <person name="Alanjari M."/>
            <person name="Koenig G.M."/>
            <person name="Daniel R."/>
            <person name="Schaeberle T.F."/>
        </authorList>
    </citation>
    <scope>NUCLEOTIDE SEQUENCE [LARGE SCALE GENOMIC DNA]</scope>
    <source>
        <strain evidence="2 3">SWB007</strain>
    </source>
</reference>
<keyword evidence="1" id="KW-1133">Transmembrane helix</keyword>
<dbReference type="Gene3D" id="1.25.40.10">
    <property type="entry name" value="Tetratricopeptide repeat domain"/>
    <property type="match status" value="1"/>
</dbReference>
<evidence type="ECO:0008006" key="4">
    <source>
        <dbReference type="Google" id="ProtNLM"/>
    </source>
</evidence>
<dbReference type="Pfam" id="PF13174">
    <property type="entry name" value="TPR_6"/>
    <property type="match status" value="2"/>
</dbReference>
<dbReference type="InterPro" id="IPR011990">
    <property type="entry name" value="TPR-like_helical_dom_sf"/>
</dbReference>
<dbReference type="AlphaFoldDB" id="A0A2S9YKY9"/>
<evidence type="ECO:0000313" key="3">
    <source>
        <dbReference type="Proteomes" id="UP000238823"/>
    </source>
</evidence>
<keyword evidence="1" id="KW-0472">Membrane</keyword>
<gene>
    <name evidence="2" type="ORF">ENSA7_43990</name>
</gene>
<evidence type="ECO:0000256" key="1">
    <source>
        <dbReference type="SAM" id="Phobius"/>
    </source>
</evidence>
<protein>
    <recommendedName>
        <fullName evidence="4">Tetratricopeptide repeat protein</fullName>
    </recommendedName>
</protein>
<dbReference type="EMBL" id="PVNL01000089">
    <property type="protein sequence ID" value="PRQ05728.1"/>
    <property type="molecule type" value="Genomic_DNA"/>
</dbReference>
<organism evidence="2 3">
    <name type="scientific">Enhygromyxa salina</name>
    <dbReference type="NCBI Taxonomy" id="215803"/>
    <lineage>
        <taxon>Bacteria</taxon>
        <taxon>Pseudomonadati</taxon>
        <taxon>Myxococcota</taxon>
        <taxon>Polyangia</taxon>
        <taxon>Nannocystales</taxon>
        <taxon>Nannocystaceae</taxon>
        <taxon>Enhygromyxa</taxon>
    </lineage>
</organism>
<keyword evidence="1" id="KW-0812">Transmembrane</keyword>
<accession>A0A2S9YKY9</accession>
<dbReference type="OrthoDB" id="9831271at2"/>
<sequence>MTTPRPELQRFIAAAREQPIAPTNVTAEAVLAGLEQHRGRAQARRTIMLSAAIALAASLVAVSLLWPMLSAREAAPTLQQAGHADAQDHRHINLEAPTYAIPPLALDSAVSLRTSTQVEVRGPWSIALGEGVHELEVEASPGRALRVSLPGLELEVAEGSATIEVVQRTAAVKLHNGVAAWISEDGERTVLSVEHIELHASAGAPSDPTATQLAREAELLLAAGKPDKAASVLRRLVSSYPRASQTRTGLLDLARLLRNAKRTDEARCAYELYLQRWPDSAVENEVRASLARLDPGRPCRGLDPR</sequence>